<evidence type="ECO:0000313" key="2">
    <source>
        <dbReference type="Proteomes" id="UP001060170"/>
    </source>
</evidence>
<keyword evidence="2" id="KW-1185">Reference proteome</keyword>
<reference evidence="2" key="1">
    <citation type="journal article" date="2018" name="BMC Genomics">
        <title>Genomic insights into host adaptation between the wheat stripe rust pathogen (Puccinia striiformis f. sp. tritici) and the barley stripe rust pathogen (Puccinia striiformis f. sp. hordei).</title>
        <authorList>
            <person name="Xia C."/>
            <person name="Wang M."/>
            <person name="Yin C."/>
            <person name="Cornejo O.E."/>
            <person name="Hulbert S.H."/>
            <person name="Chen X."/>
        </authorList>
    </citation>
    <scope>NUCLEOTIDE SEQUENCE [LARGE SCALE GENOMIC DNA]</scope>
    <source>
        <strain evidence="2">93-210</strain>
    </source>
</reference>
<organism evidence="1 2">
    <name type="scientific">Puccinia striiformis f. sp. tritici</name>
    <dbReference type="NCBI Taxonomy" id="168172"/>
    <lineage>
        <taxon>Eukaryota</taxon>
        <taxon>Fungi</taxon>
        <taxon>Dikarya</taxon>
        <taxon>Basidiomycota</taxon>
        <taxon>Pucciniomycotina</taxon>
        <taxon>Pucciniomycetes</taxon>
        <taxon>Pucciniales</taxon>
        <taxon>Pucciniaceae</taxon>
        <taxon>Puccinia</taxon>
    </lineage>
</organism>
<gene>
    <name evidence="1" type="ORF">MJO28_001741</name>
</gene>
<accession>A0ACC0EUU0</accession>
<dbReference type="EMBL" id="CM045866">
    <property type="protein sequence ID" value="KAI7961252.1"/>
    <property type="molecule type" value="Genomic_DNA"/>
</dbReference>
<reference evidence="1 2" key="3">
    <citation type="journal article" date="2022" name="Microbiol. Spectr.">
        <title>Folding features and dynamics of 3D genome architecture in plant fungal pathogens.</title>
        <authorList>
            <person name="Xia C."/>
        </authorList>
    </citation>
    <scope>NUCLEOTIDE SEQUENCE [LARGE SCALE GENOMIC DNA]</scope>
    <source>
        <strain evidence="1 2">93-210</strain>
    </source>
</reference>
<proteinExistence type="predicted"/>
<protein>
    <submittedName>
        <fullName evidence="1">Uncharacterized protein</fullName>
    </submittedName>
</protein>
<comment type="caution">
    <text evidence="1">The sequence shown here is derived from an EMBL/GenBank/DDBJ whole genome shotgun (WGS) entry which is preliminary data.</text>
</comment>
<reference evidence="2" key="2">
    <citation type="journal article" date="2018" name="Mol. Plant Microbe Interact.">
        <title>Genome sequence resources for the wheat stripe rust pathogen (Puccinia striiformis f. sp. tritici) and the barley stripe rust pathogen (Puccinia striiformis f. sp. hordei).</title>
        <authorList>
            <person name="Xia C."/>
            <person name="Wang M."/>
            <person name="Yin C."/>
            <person name="Cornejo O.E."/>
            <person name="Hulbert S.H."/>
            <person name="Chen X."/>
        </authorList>
    </citation>
    <scope>NUCLEOTIDE SEQUENCE [LARGE SCALE GENOMIC DNA]</scope>
    <source>
        <strain evidence="2">93-210</strain>
    </source>
</reference>
<dbReference type="Proteomes" id="UP001060170">
    <property type="component" value="Chromosome 2"/>
</dbReference>
<evidence type="ECO:0000313" key="1">
    <source>
        <dbReference type="EMBL" id="KAI7961252.1"/>
    </source>
</evidence>
<sequence>MQPTTKVIDLQSIYPYLNFSRMITLALALDANSSIADLSLIKIYQLPPATVLTSRFQLFKFSIFVEIS</sequence>
<name>A0ACC0EUU0_9BASI</name>